<accession>A0ABS6XUX2</accession>
<comment type="caution">
    <text evidence="1">The sequence shown here is derived from an EMBL/GenBank/DDBJ whole genome shotgun (WGS) entry which is preliminary data.</text>
</comment>
<dbReference type="RefSeq" id="WP_219316955.1">
    <property type="nucleotide sequence ID" value="NZ_JAHWYN010000006.1"/>
</dbReference>
<sequence length="80" mass="8917">MDEPKIETDLPALIQFGDYWQPGFLIEQNDDENAVVNIPNSDGSEIYIVPIQKLKILKETTISELRASIKISGKGLLACK</sequence>
<protein>
    <submittedName>
        <fullName evidence="1">Uncharacterized protein</fullName>
    </submittedName>
</protein>
<gene>
    <name evidence="1" type="ORF">KZH69_08215</name>
</gene>
<reference evidence="1 2" key="1">
    <citation type="submission" date="2021-07" db="EMBL/GenBank/DDBJ databases">
        <title>Flavobacterium sp. nov. isolated from sediment on the Taihu Lake.</title>
        <authorList>
            <person name="Qu J.-H."/>
        </authorList>
    </citation>
    <scope>NUCLEOTIDE SEQUENCE [LARGE SCALE GENOMIC DNA]</scope>
    <source>
        <strain evidence="1 2">NAS39</strain>
    </source>
</reference>
<dbReference type="Proteomes" id="UP000812031">
    <property type="component" value="Unassembled WGS sequence"/>
</dbReference>
<dbReference type="EMBL" id="JAHWYN010000006">
    <property type="protein sequence ID" value="MBW4360467.1"/>
    <property type="molecule type" value="Genomic_DNA"/>
</dbReference>
<proteinExistence type="predicted"/>
<organism evidence="1 2">
    <name type="scientific">Flavobacterium taihuense</name>
    <dbReference type="NCBI Taxonomy" id="2857508"/>
    <lineage>
        <taxon>Bacteria</taxon>
        <taxon>Pseudomonadati</taxon>
        <taxon>Bacteroidota</taxon>
        <taxon>Flavobacteriia</taxon>
        <taxon>Flavobacteriales</taxon>
        <taxon>Flavobacteriaceae</taxon>
        <taxon>Flavobacterium</taxon>
    </lineage>
</organism>
<evidence type="ECO:0000313" key="1">
    <source>
        <dbReference type="EMBL" id="MBW4360467.1"/>
    </source>
</evidence>
<keyword evidence="2" id="KW-1185">Reference proteome</keyword>
<evidence type="ECO:0000313" key="2">
    <source>
        <dbReference type="Proteomes" id="UP000812031"/>
    </source>
</evidence>
<name>A0ABS6XUX2_9FLAO</name>